<sequence length="99" mass="10941">MTAATAPHHTTPHHYIQTQLPLCACCEDGSVCWHDLHTGQNLSKMPNHPSMFTIRLSQPVTSPYRPIDPHPLPTRLPRRLSTSGAHYPAKASPVSKADQ</sequence>
<keyword evidence="3" id="KW-1185">Reference proteome</keyword>
<feature type="region of interest" description="Disordered" evidence="1">
    <location>
        <begin position="62"/>
        <end position="99"/>
    </location>
</feature>
<evidence type="ECO:0000313" key="3">
    <source>
        <dbReference type="Proteomes" id="UP001054945"/>
    </source>
</evidence>
<gene>
    <name evidence="2" type="ORF">CEXT_342401</name>
</gene>
<accession>A0AAV4WE41</accession>
<reference evidence="2 3" key="1">
    <citation type="submission" date="2021-06" db="EMBL/GenBank/DDBJ databases">
        <title>Caerostris extrusa draft genome.</title>
        <authorList>
            <person name="Kono N."/>
            <person name="Arakawa K."/>
        </authorList>
    </citation>
    <scope>NUCLEOTIDE SEQUENCE [LARGE SCALE GENOMIC DNA]</scope>
</reference>
<comment type="caution">
    <text evidence="2">The sequence shown here is derived from an EMBL/GenBank/DDBJ whole genome shotgun (WGS) entry which is preliminary data.</text>
</comment>
<protein>
    <submittedName>
        <fullName evidence="2">Uncharacterized protein</fullName>
    </submittedName>
</protein>
<dbReference type="EMBL" id="BPLR01015902">
    <property type="protein sequence ID" value="GIY79545.1"/>
    <property type="molecule type" value="Genomic_DNA"/>
</dbReference>
<proteinExistence type="predicted"/>
<organism evidence="2 3">
    <name type="scientific">Caerostris extrusa</name>
    <name type="common">Bark spider</name>
    <name type="synonym">Caerostris bankana</name>
    <dbReference type="NCBI Taxonomy" id="172846"/>
    <lineage>
        <taxon>Eukaryota</taxon>
        <taxon>Metazoa</taxon>
        <taxon>Ecdysozoa</taxon>
        <taxon>Arthropoda</taxon>
        <taxon>Chelicerata</taxon>
        <taxon>Arachnida</taxon>
        <taxon>Araneae</taxon>
        <taxon>Araneomorphae</taxon>
        <taxon>Entelegynae</taxon>
        <taxon>Araneoidea</taxon>
        <taxon>Araneidae</taxon>
        <taxon>Caerostris</taxon>
    </lineage>
</organism>
<evidence type="ECO:0000256" key="1">
    <source>
        <dbReference type="SAM" id="MobiDB-lite"/>
    </source>
</evidence>
<evidence type="ECO:0000313" key="2">
    <source>
        <dbReference type="EMBL" id="GIY79545.1"/>
    </source>
</evidence>
<name>A0AAV4WE41_CAEEX</name>
<dbReference type="AlphaFoldDB" id="A0AAV4WE41"/>
<dbReference type="Proteomes" id="UP001054945">
    <property type="component" value="Unassembled WGS sequence"/>
</dbReference>